<keyword evidence="3" id="KW-1185">Reference proteome</keyword>
<dbReference type="Pfam" id="PF22677">
    <property type="entry name" value="Ble-like_N"/>
    <property type="match status" value="1"/>
</dbReference>
<dbReference type="Proteomes" id="UP000239480">
    <property type="component" value="Unassembled WGS sequence"/>
</dbReference>
<evidence type="ECO:0000313" key="3">
    <source>
        <dbReference type="Proteomes" id="UP000239480"/>
    </source>
</evidence>
<proteinExistence type="predicted"/>
<gene>
    <name evidence="2" type="ORF">CLV78_12121</name>
</gene>
<dbReference type="AlphaFoldDB" id="A0A2T0REF0"/>
<evidence type="ECO:0000259" key="1">
    <source>
        <dbReference type="Pfam" id="PF22677"/>
    </source>
</evidence>
<accession>A0A2T0REF0</accession>
<protein>
    <recommendedName>
        <fullName evidence="1">Glyoxalase/Bleomycin resistance-like N-terminal domain-containing protein</fullName>
    </recommendedName>
</protein>
<reference evidence="2 3" key="1">
    <citation type="submission" date="2018-03" db="EMBL/GenBank/DDBJ databases">
        <title>Genomic Encyclopedia of Archaeal and Bacterial Type Strains, Phase II (KMG-II): from individual species to whole genera.</title>
        <authorList>
            <person name="Goeker M."/>
        </authorList>
    </citation>
    <scope>NUCLEOTIDE SEQUENCE [LARGE SCALE GENOMIC DNA]</scope>
    <source>
        <strain evidence="2 3">DSM 29328</strain>
    </source>
</reference>
<dbReference type="EMBL" id="PVTD01000021">
    <property type="protein sequence ID" value="PRY19532.1"/>
    <property type="molecule type" value="Genomic_DNA"/>
</dbReference>
<sequence length="106" mass="11552">MADPWPALVPELAVTDWKVSRDFYRDALGFTVAYERPDEGFACLRSGDAVLMVDQIGLGRTFVPAPFEAPLGRGINLQIRVARLGPILGAIGQAGIAPFLPLEENW</sequence>
<comment type="caution">
    <text evidence="2">The sequence shown here is derived from an EMBL/GenBank/DDBJ whole genome shotgun (WGS) entry which is preliminary data.</text>
</comment>
<dbReference type="SUPFAM" id="SSF54593">
    <property type="entry name" value="Glyoxalase/Bleomycin resistance protein/Dihydroxybiphenyl dioxygenase"/>
    <property type="match status" value="1"/>
</dbReference>
<feature type="domain" description="Glyoxalase/Bleomycin resistance-like N-terminal" evidence="1">
    <location>
        <begin position="10"/>
        <end position="45"/>
    </location>
</feature>
<name>A0A2T0REF0_9RHOB</name>
<organism evidence="2 3">
    <name type="scientific">Aliiruegeria haliotis</name>
    <dbReference type="NCBI Taxonomy" id="1280846"/>
    <lineage>
        <taxon>Bacteria</taxon>
        <taxon>Pseudomonadati</taxon>
        <taxon>Pseudomonadota</taxon>
        <taxon>Alphaproteobacteria</taxon>
        <taxon>Rhodobacterales</taxon>
        <taxon>Roseobacteraceae</taxon>
        <taxon>Aliiruegeria</taxon>
    </lineage>
</organism>
<dbReference type="RefSeq" id="WP_211301065.1">
    <property type="nucleotide sequence ID" value="NZ_PVTD01000021.1"/>
</dbReference>
<dbReference type="InterPro" id="IPR029068">
    <property type="entry name" value="Glyas_Bleomycin-R_OHBP_Dase"/>
</dbReference>
<dbReference type="InterPro" id="IPR053863">
    <property type="entry name" value="Glyoxy/Ble-like_N"/>
</dbReference>
<evidence type="ECO:0000313" key="2">
    <source>
        <dbReference type="EMBL" id="PRY19532.1"/>
    </source>
</evidence>
<dbReference type="Gene3D" id="3.10.180.10">
    <property type="entry name" value="2,3-Dihydroxybiphenyl 1,2-Dioxygenase, domain 1"/>
    <property type="match status" value="1"/>
</dbReference>